<dbReference type="STRING" id="6239.F47C12.4.1"/>
<dbReference type="WormBase" id="F47C12.4">
    <property type="protein sequence ID" value="CE10676"/>
    <property type="gene ID" value="WBGene00018548"/>
    <property type="gene designation" value="clec-79"/>
</dbReference>
<dbReference type="PIR" id="T34280">
    <property type="entry name" value="T34280"/>
</dbReference>
<protein>
    <submittedName>
        <fullName evidence="2">C-type lectin domain-containing protein</fullName>
    </submittedName>
</protein>
<dbReference type="SMART" id="SM00034">
    <property type="entry name" value="CLECT"/>
    <property type="match status" value="2"/>
</dbReference>
<dbReference type="eggNOG" id="KOG1664">
    <property type="taxonomic scope" value="Eukaryota"/>
</dbReference>
<dbReference type="InterPro" id="IPR016186">
    <property type="entry name" value="C-type_lectin-like/link_sf"/>
</dbReference>
<dbReference type="PeptideAtlas" id="Q20528"/>
<name>Q20528_CAEEL</name>
<dbReference type="SMR" id="Q20528"/>
<dbReference type="Gene3D" id="3.10.100.10">
    <property type="entry name" value="Mannose-Binding Protein A, subunit A"/>
    <property type="match status" value="2"/>
</dbReference>
<keyword evidence="3" id="KW-1185">Reference proteome</keyword>
<dbReference type="GeneID" id="177154"/>
<dbReference type="PANTHER" id="PTHR47753">
    <property type="entry name" value="C-TYPE LECTIN-RELATED"/>
    <property type="match status" value="1"/>
</dbReference>
<evidence type="ECO:0007829" key="5">
    <source>
        <dbReference type="PeptideAtlas" id="Q20528"/>
    </source>
</evidence>
<dbReference type="OrthoDB" id="5775348at2759"/>
<dbReference type="CTD" id="177154"/>
<dbReference type="Bgee" id="WBGene00018548">
    <property type="expression patterns" value="Expressed in material anatomical entity and 2 other cell types or tissues"/>
</dbReference>
<feature type="domain" description="C-type lectin" evidence="1">
    <location>
        <begin position="421"/>
        <end position="562"/>
    </location>
</feature>
<dbReference type="UCSC" id="F47C12.4">
    <property type="organism name" value="c. elegans"/>
</dbReference>
<dbReference type="PhylomeDB" id="Q20528"/>
<evidence type="ECO:0000259" key="1">
    <source>
        <dbReference type="PROSITE" id="PS50041"/>
    </source>
</evidence>
<proteinExistence type="evidence at protein level"/>
<dbReference type="PANTHER" id="PTHR47753:SF1">
    <property type="entry name" value="C-TYPE LECTIN DOMAIN-CONTAINING PROTEIN"/>
    <property type="match status" value="1"/>
</dbReference>
<dbReference type="FunCoup" id="Q20528">
    <property type="interactions" value="1517"/>
</dbReference>
<dbReference type="OMA" id="NPSYWKG"/>
<evidence type="ECO:0000313" key="2">
    <source>
        <dbReference type="EMBL" id="CCD71379.1"/>
    </source>
</evidence>
<dbReference type="AGR" id="WB:WBGene00018548"/>
<evidence type="ECO:0000313" key="3">
    <source>
        <dbReference type="Proteomes" id="UP000001940"/>
    </source>
</evidence>
<dbReference type="Pfam" id="PF00059">
    <property type="entry name" value="Lectin_C"/>
    <property type="match status" value="1"/>
</dbReference>
<dbReference type="Proteomes" id="UP000001940">
    <property type="component" value="Chromosome IV"/>
</dbReference>
<dbReference type="PROSITE" id="PS50041">
    <property type="entry name" value="C_TYPE_LECTIN_2"/>
    <property type="match status" value="1"/>
</dbReference>
<organism evidence="2 3">
    <name type="scientific">Caenorhabditis elegans</name>
    <dbReference type="NCBI Taxonomy" id="6239"/>
    <lineage>
        <taxon>Eukaryota</taxon>
        <taxon>Metazoa</taxon>
        <taxon>Ecdysozoa</taxon>
        <taxon>Nematoda</taxon>
        <taxon>Chromadorea</taxon>
        <taxon>Rhabditida</taxon>
        <taxon>Rhabditina</taxon>
        <taxon>Rhabditomorpha</taxon>
        <taxon>Rhabditoidea</taxon>
        <taxon>Rhabditidae</taxon>
        <taxon>Peloderinae</taxon>
        <taxon>Caenorhabditis</taxon>
    </lineage>
</organism>
<dbReference type="SUPFAM" id="SSF56436">
    <property type="entry name" value="C-type lectin-like"/>
    <property type="match status" value="2"/>
</dbReference>
<dbReference type="PaxDb" id="6239-F47C12.4"/>
<dbReference type="InterPro" id="IPR016187">
    <property type="entry name" value="CTDL_fold"/>
</dbReference>
<dbReference type="EMBL" id="BX284604">
    <property type="protein sequence ID" value="CCD71379.1"/>
    <property type="molecule type" value="Genomic_DNA"/>
</dbReference>
<dbReference type="AlphaFoldDB" id="Q20528"/>
<dbReference type="HOGENOM" id="CLU_032076_1_0_1"/>
<dbReference type="KEGG" id="cel:CELE_F47C12.4"/>
<evidence type="ECO:0000313" key="4">
    <source>
        <dbReference type="WormBase" id="F47C12.4"/>
    </source>
</evidence>
<dbReference type="InParanoid" id="Q20528"/>
<keyword evidence="5" id="KW-1267">Proteomics identification</keyword>
<dbReference type="RefSeq" id="NP_500450.1">
    <property type="nucleotide sequence ID" value="NM_068049.4"/>
</dbReference>
<sequence>MTTKVVSVWLGFIVSAFFTTSWGLLLNSDEGFEKACKQSGGDYTQRAGNDSNTGDICLMKFSVVTSDEQDARDFCELNAPWRLREARRETQDSIPVVICDVEATYTCNAGWIQMYGYCFKMSEMHDVYTHEEAEKYCKEQAGPSFHGEIASIHQRYILTPWKNYFRTIKQFWVQAPETWNEYVVKTNKVDGDYLALAFFGDHFEFSVPVNSLIKINGNVKLQALCQYKPAITPAEINYMGRRYSEIYYPTVPVKDGIIVRSASSYTRSSNQLDVCKKVLKPYMYTKESHFFPDPDSMEQLAKLEPETYSLMRSPLVSEIDQSYRNRHNCQTPGAHYEVVLGGKKTANFVVEHDKIKGKPTCDNMMSASISHFKGQAPEFHPMVDSQSLPIWCKLGKVVKYKFDVPPGWLDFRRLNGQVVLHWLSEEKLKFTDAAKACEAKGAHLAGINSLKEAEQLGNHVVGAKLNNEQFWLGAQRKTECLENNDWKAPCTRGKIFEWNNNVATDFREEWWKKNNNNHSPNPSGTGQRCLSFAFGDLYWSEKGDKGFLDDIECHNELRYFCSKMATFTECEENCD</sequence>
<gene>
    <name evidence="2 4" type="primary">clec-79</name>
    <name evidence="2" type="ORF">CELE_F47C12.4</name>
    <name evidence="4" type="ORF">F47C12.4</name>
</gene>
<dbReference type="CDD" id="cd00037">
    <property type="entry name" value="CLECT"/>
    <property type="match status" value="1"/>
</dbReference>
<accession>Q20528</accession>
<dbReference type="InterPro" id="IPR001304">
    <property type="entry name" value="C-type_lectin-like"/>
</dbReference>
<reference evidence="2 3" key="1">
    <citation type="journal article" date="1998" name="Science">
        <title>Genome sequence of the nematode C. elegans: a platform for investigating biology.</title>
        <authorList>
            <consortium name="The C. elegans sequencing consortium"/>
            <person name="Sulson J.E."/>
            <person name="Waterston R."/>
        </authorList>
    </citation>
    <scope>NUCLEOTIDE SEQUENCE [LARGE SCALE GENOMIC DNA]</scope>
    <source>
        <strain evidence="2 3">Bristol N2</strain>
    </source>
</reference>